<evidence type="ECO:0000313" key="6">
    <source>
        <dbReference type="Proteomes" id="UP000016649"/>
    </source>
</evidence>
<dbReference type="CDD" id="cd17332">
    <property type="entry name" value="MFS_MelB_like"/>
    <property type="match status" value="1"/>
</dbReference>
<dbReference type="NCBIfam" id="TIGR00792">
    <property type="entry name" value="gph"/>
    <property type="match status" value="1"/>
</dbReference>
<dbReference type="InterPro" id="IPR001927">
    <property type="entry name" value="Na/Gal_symport"/>
</dbReference>
<dbReference type="InterPro" id="IPR036259">
    <property type="entry name" value="MFS_trans_sf"/>
</dbReference>
<feature type="transmembrane region" description="Helical" evidence="4">
    <location>
        <begin position="294"/>
        <end position="313"/>
    </location>
</feature>
<evidence type="ECO:0000313" key="5">
    <source>
        <dbReference type="EMBL" id="ERJ93363.1"/>
    </source>
</evidence>
<dbReference type="InterPro" id="IPR039672">
    <property type="entry name" value="MFS_2"/>
</dbReference>
<dbReference type="PANTHER" id="PTHR11328">
    <property type="entry name" value="MAJOR FACILITATOR SUPERFAMILY DOMAIN-CONTAINING PROTEIN"/>
    <property type="match status" value="1"/>
</dbReference>
<feature type="transmembrane region" description="Helical" evidence="4">
    <location>
        <begin position="230"/>
        <end position="255"/>
    </location>
</feature>
<name>A0ABN0NZF3_TRELE</name>
<feature type="transmembrane region" description="Helical" evidence="4">
    <location>
        <begin position="146"/>
        <end position="168"/>
    </location>
</feature>
<feature type="transmembrane region" description="Helical" evidence="4">
    <location>
        <begin position="79"/>
        <end position="98"/>
    </location>
</feature>
<evidence type="ECO:0000256" key="4">
    <source>
        <dbReference type="SAM" id="Phobius"/>
    </source>
</evidence>
<dbReference type="Gene3D" id="1.20.1250.20">
    <property type="entry name" value="MFS general substrate transporter like domains"/>
    <property type="match status" value="1"/>
</dbReference>
<gene>
    <name evidence="5" type="ORF">HMPREF9193_01038</name>
</gene>
<keyword evidence="3" id="KW-0769">Symport</keyword>
<dbReference type="Proteomes" id="UP000016649">
    <property type="component" value="Unassembled WGS sequence"/>
</dbReference>
<feature type="transmembrane region" description="Helical" evidence="4">
    <location>
        <begin position="402"/>
        <end position="426"/>
    </location>
</feature>
<feature type="transmembrane region" description="Helical" evidence="4">
    <location>
        <begin position="319"/>
        <end position="347"/>
    </location>
</feature>
<proteinExistence type="inferred from homology"/>
<evidence type="ECO:0000256" key="3">
    <source>
        <dbReference type="ARBA" id="ARBA00022847"/>
    </source>
</evidence>
<keyword evidence="2" id="KW-0813">Transport</keyword>
<feature type="transmembrane region" description="Helical" evidence="4">
    <location>
        <begin position="104"/>
        <end position="125"/>
    </location>
</feature>
<comment type="similarity">
    <text evidence="1">Belongs to the sodium:galactoside symporter (TC 2.A.2) family.</text>
</comment>
<keyword evidence="4" id="KW-1133">Transmembrane helix</keyword>
<keyword evidence="6" id="KW-1185">Reference proteome</keyword>
<feature type="transmembrane region" description="Helical" evidence="4">
    <location>
        <begin position="180"/>
        <end position="204"/>
    </location>
</feature>
<evidence type="ECO:0000256" key="1">
    <source>
        <dbReference type="ARBA" id="ARBA00009617"/>
    </source>
</evidence>
<accession>A0ABN0NZF3</accession>
<evidence type="ECO:0000256" key="2">
    <source>
        <dbReference type="ARBA" id="ARBA00022448"/>
    </source>
</evidence>
<keyword evidence="4" id="KW-0812">Transmembrane</keyword>
<keyword evidence="4" id="KW-0472">Membrane</keyword>
<dbReference type="SUPFAM" id="SSF103473">
    <property type="entry name" value="MFS general substrate transporter"/>
    <property type="match status" value="1"/>
</dbReference>
<comment type="caution">
    <text evidence="5">The sequence shown here is derived from an EMBL/GenBank/DDBJ whole genome shotgun (WGS) entry which is preliminary data.</text>
</comment>
<feature type="transmembrane region" description="Helical" evidence="4">
    <location>
        <begin position="267"/>
        <end position="287"/>
    </location>
</feature>
<reference evidence="5 6" key="1">
    <citation type="submission" date="2013-08" db="EMBL/GenBank/DDBJ databases">
        <authorList>
            <person name="Weinstock G."/>
            <person name="Sodergren E."/>
            <person name="Wylie T."/>
            <person name="Fulton L."/>
            <person name="Fulton R."/>
            <person name="Fronick C."/>
            <person name="O'Laughlin M."/>
            <person name="Godfrey J."/>
            <person name="Miner T."/>
            <person name="Herter B."/>
            <person name="Appelbaum E."/>
            <person name="Cordes M."/>
            <person name="Lek S."/>
            <person name="Wollam A."/>
            <person name="Pepin K.H."/>
            <person name="Palsikar V.B."/>
            <person name="Mitreva M."/>
            <person name="Wilson R.K."/>
        </authorList>
    </citation>
    <scope>NUCLEOTIDE SEQUENCE [LARGE SCALE GENOMIC DNA]</scope>
    <source>
        <strain evidence="5 6">ATCC 700332</strain>
    </source>
</reference>
<sequence>MKRNRWTFGLGTIGRDMVYALVNMYLIFYMTDVICVPTRILWHITFIIFAARIFDACNDPVMGLIVDNTKTKFGKFKPWIAFGAFTSGILTILLFSDFKVSGSAYTVFFAVVYLLWGITFTTNDISYWSMLPALSVDQKEREKIGAVARLCANIGLFSVVASIVPLTAFLSNKTGSLTKAYFVFAVITAISMWLTQSITLIGVIEPKITKEQNRTTLTELLHIIAGNDQLIFTALLMTLFMTGYTTTTGFGLYFFKYAYGDERMYSVFAVVLGLSQITALSIFPLLSKFFVRKTVFTLATCMVLTGYVLFFFAPVHTMIFIGIAGILIFVGEAFIQLMMFMFLADCVDYGHWKLGKRNDSISFSLQPFISKFSNALGSSIVSAVIIVSGIKEAISAEDVSIGGLLMMKTAMLLFPPLCIGASYLLYRKYYKIDETMYKKILDDLELRGELMRDKTRTQPHVL</sequence>
<dbReference type="Pfam" id="PF13347">
    <property type="entry name" value="MFS_2"/>
    <property type="match status" value="1"/>
</dbReference>
<dbReference type="PANTHER" id="PTHR11328:SF36">
    <property type="entry name" value="MELIBIOSE PERMEASE"/>
    <property type="match status" value="1"/>
</dbReference>
<organism evidence="5 6">
    <name type="scientific">Treponema lecithinolyticum ATCC 700332</name>
    <dbReference type="NCBI Taxonomy" id="1321815"/>
    <lineage>
        <taxon>Bacteria</taxon>
        <taxon>Pseudomonadati</taxon>
        <taxon>Spirochaetota</taxon>
        <taxon>Spirochaetia</taxon>
        <taxon>Spirochaetales</taxon>
        <taxon>Treponemataceae</taxon>
        <taxon>Treponema</taxon>
    </lineage>
</organism>
<protein>
    <submittedName>
        <fullName evidence="5">Toxin secretion/phage lysis holin</fullName>
    </submittedName>
</protein>
<dbReference type="RefSeq" id="WP_021687250.1">
    <property type="nucleotide sequence ID" value="NZ_KI260564.1"/>
</dbReference>
<dbReference type="EMBL" id="AWVH01000026">
    <property type="protein sequence ID" value="ERJ93363.1"/>
    <property type="molecule type" value="Genomic_DNA"/>
</dbReference>